<name>A0A8J2PPJ1_9BILA</name>
<proteinExistence type="predicted"/>
<evidence type="ECO:0000313" key="1">
    <source>
        <dbReference type="EMBL" id="CAG9529837.1"/>
    </source>
</evidence>
<reference evidence="1" key="1">
    <citation type="submission" date="2021-09" db="EMBL/GenBank/DDBJ databases">
        <authorList>
            <consortium name="Pathogen Informatics"/>
        </authorList>
    </citation>
    <scope>NUCLEOTIDE SEQUENCE</scope>
</reference>
<organism evidence="1 2">
    <name type="scientific">Cercopithifilaria johnstoni</name>
    <dbReference type="NCBI Taxonomy" id="2874296"/>
    <lineage>
        <taxon>Eukaryota</taxon>
        <taxon>Metazoa</taxon>
        <taxon>Ecdysozoa</taxon>
        <taxon>Nematoda</taxon>
        <taxon>Chromadorea</taxon>
        <taxon>Rhabditida</taxon>
        <taxon>Spirurina</taxon>
        <taxon>Spiruromorpha</taxon>
        <taxon>Filarioidea</taxon>
        <taxon>Onchocercidae</taxon>
        <taxon>Cercopithifilaria</taxon>
    </lineage>
</organism>
<dbReference type="AlphaFoldDB" id="A0A8J2PPJ1"/>
<protein>
    <submittedName>
        <fullName evidence="1">Uncharacterized protein</fullName>
    </submittedName>
</protein>
<gene>
    <name evidence="1" type="ORF">CJOHNSTONI_LOCUS385</name>
</gene>
<dbReference type="Proteomes" id="UP000746747">
    <property type="component" value="Unassembled WGS sequence"/>
</dbReference>
<comment type="caution">
    <text evidence="1">The sequence shown here is derived from an EMBL/GenBank/DDBJ whole genome shotgun (WGS) entry which is preliminary data.</text>
</comment>
<dbReference type="EMBL" id="CAKAEH010000100">
    <property type="protein sequence ID" value="CAG9529837.1"/>
    <property type="molecule type" value="Genomic_DNA"/>
</dbReference>
<accession>A0A8J2PPJ1</accession>
<sequence>MASITSNFLSTDVSLQELLGAGMRFDYDKVGAEILLVANYYEIKISHGIYRYEVIRKDLVKNRLLDRDIYRSQFWEAVNNDLNSFGKLENLIYNYGPLVTCYF</sequence>
<keyword evidence="2" id="KW-1185">Reference proteome</keyword>
<evidence type="ECO:0000313" key="2">
    <source>
        <dbReference type="Proteomes" id="UP000746747"/>
    </source>
</evidence>